<dbReference type="EMBL" id="MBAD02001079">
    <property type="protein sequence ID" value="RLN58837.1"/>
    <property type="molecule type" value="Genomic_DNA"/>
</dbReference>
<evidence type="ECO:0000313" key="1">
    <source>
        <dbReference type="EMBL" id="RLN52286.1"/>
    </source>
</evidence>
<proteinExistence type="predicted"/>
<comment type="caution">
    <text evidence="1">The sequence shown here is derived from an EMBL/GenBank/DDBJ whole genome shotgun (WGS) entry which is preliminary data.</text>
</comment>
<dbReference type="OrthoDB" id="70398at2759"/>
<dbReference type="Proteomes" id="UP000277300">
    <property type="component" value="Unassembled WGS sequence"/>
</dbReference>
<name>A0A3F2RD70_9STRA</name>
<dbReference type="Proteomes" id="UP000284657">
    <property type="component" value="Unassembled WGS sequence"/>
</dbReference>
<evidence type="ECO:0000313" key="2">
    <source>
        <dbReference type="EMBL" id="RLN58837.1"/>
    </source>
</evidence>
<accession>A0A3F2RD70</accession>
<organism evidence="1 3">
    <name type="scientific">Phytophthora kernoviae</name>
    <dbReference type="NCBI Taxonomy" id="325452"/>
    <lineage>
        <taxon>Eukaryota</taxon>
        <taxon>Sar</taxon>
        <taxon>Stramenopiles</taxon>
        <taxon>Oomycota</taxon>
        <taxon>Peronosporomycetes</taxon>
        <taxon>Peronosporales</taxon>
        <taxon>Peronosporaceae</taxon>
        <taxon>Phytophthora</taxon>
    </lineage>
</organism>
<sequence length="78" mass="8749">MKPGYKWFEYLMPSSYSLPALVDVQFGDDQDIIAVTVKSVTTKVTVADYIKKTYDFRPGWVACDLGGAAGCYLPYVQR</sequence>
<evidence type="ECO:0000313" key="3">
    <source>
        <dbReference type="Proteomes" id="UP000277300"/>
    </source>
</evidence>
<gene>
    <name evidence="2" type="ORF">BBJ29_009718</name>
    <name evidence="1" type="ORF">BBP00_00009669</name>
</gene>
<dbReference type="AlphaFoldDB" id="A0A3F2RD70"/>
<reference evidence="3 4" key="1">
    <citation type="submission" date="2018-07" db="EMBL/GenBank/DDBJ databases">
        <title>Genome sequencing of oomycete isolates from Chile give support for New Zealand origin for Phytophthora kernoviae and make available the first Nothophytophthora sp. genome.</title>
        <authorList>
            <person name="Studholme D.J."/>
            <person name="Sanfuentes E."/>
            <person name="Panda P."/>
            <person name="Hill R."/>
            <person name="Sambles C."/>
            <person name="Grant M."/>
            <person name="Williams N.M."/>
            <person name="Mcdougal R.L."/>
        </authorList>
    </citation>
    <scope>NUCLEOTIDE SEQUENCE [LARGE SCALE GENOMIC DNA]</scope>
    <source>
        <strain evidence="1">Chile6</strain>
        <strain evidence="2">Chile7</strain>
    </source>
</reference>
<dbReference type="EMBL" id="MBDO02000782">
    <property type="protein sequence ID" value="RLN52286.1"/>
    <property type="molecule type" value="Genomic_DNA"/>
</dbReference>
<protein>
    <submittedName>
        <fullName evidence="1">Uncharacterized protein</fullName>
    </submittedName>
</protein>
<evidence type="ECO:0000313" key="4">
    <source>
        <dbReference type="Proteomes" id="UP000284657"/>
    </source>
</evidence>